<evidence type="ECO:0000313" key="3">
    <source>
        <dbReference type="Proteomes" id="UP000287651"/>
    </source>
</evidence>
<gene>
    <name evidence="2" type="ORF">B296_00014962</name>
</gene>
<comment type="caution">
    <text evidence="2">The sequence shown here is derived from an EMBL/GenBank/DDBJ whole genome shotgun (WGS) entry which is preliminary data.</text>
</comment>
<dbReference type="AlphaFoldDB" id="A0A427AFG7"/>
<organism evidence="2 3">
    <name type="scientific">Ensete ventricosum</name>
    <name type="common">Abyssinian banana</name>
    <name type="synonym">Musa ensete</name>
    <dbReference type="NCBI Taxonomy" id="4639"/>
    <lineage>
        <taxon>Eukaryota</taxon>
        <taxon>Viridiplantae</taxon>
        <taxon>Streptophyta</taxon>
        <taxon>Embryophyta</taxon>
        <taxon>Tracheophyta</taxon>
        <taxon>Spermatophyta</taxon>
        <taxon>Magnoliopsida</taxon>
        <taxon>Liliopsida</taxon>
        <taxon>Zingiberales</taxon>
        <taxon>Musaceae</taxon>
        <taxon>Ensete</taxon>
    </lineage>
</organism>
<accession>A0A427AFG7</accession>
<evidence type="ECO:0000313" key="2">
    <source>
        <dbReference type="EMBL" id="RRT74922.1"/>
    </source>
</evidence>
<dbReference type="Proteomes" id="UP000287651">
    <property type="component" value="Unassembled WGS sequence"/>
</dbReference>
<dbReference type="EMBL" id="AMZH03002632">
    <property type="protein sequence ID" value="RRT74922.1"/>
    <property type="molecule type" value="Genomic_DNA"/>
</dbReference>
<evidence type="ECO:0000256" key="1">
    <source>
        <dbReference type="SAM" id="MobiDB-lite"/>
    </source>
</evidence>
<protein>
    <submittedName>
        <fullName evidence="2">Uncharacterized protein</fullName>
    </submittedName>
</protein>
<feature type="compositionally biased region" description="Basic residues" evidence="1">
    <location>
        <begin position="77"/>
        <end position="86"/>
    </location>
</feature>
<sequence length="190" mass="21841">MRAYENRIRYRGSKAANYPAWPAYATEKLQHNSMPPNPSDICHGTYSIVDLSLIEHGDTDADRNAYDPHGDGDNLKHRNRGVKSHRPSCSPRRSGGREERTVFWSRSSARTRGYETGRRRLTGSLLERESLGWRGEERKEERRVEAAGATAMESSMESERIRRGNRSGLRRRLGFVAFGIEKWIRATCFR</sequence>
<name>A0A427AFG7_ENSVE</name>
<feature type="compositionally biased region" description="Basic and acidic residues" evidence="1">
    <location>
        <begin position="60"/>
        <end position="76"/>
    </location>
</feature>
<feature type="region of interest" description="Disordered" evidence="1">
    <location>
        <begin position="60"/>
        <end position="101"/>
    </location>
</feature>
<reference evidence="2 3" key="1">
    <citation type="journal article" date="2014" name="Agronomy (Basel)">
        <title>A Draft Genome Sequence for Ensete ventricosum, the Drought-Tolerant Tree Against Hunger.</title>
        <authorList>
            <person name="Harrison J."/>
            <person name="Moore K.A."/>
            <person name="Paszkiewicz K."/>
            <person name="Jones T."/>
            <person name="Grant M."/>
            <person name="Ambacheew D."/>
            <person name="Muzemil S."/>
            <person name="Studholme D.J."/>
        </authorList>
    </citation>
    <scope>NUCLEOTIDE SEQUENCE [LARGE SCALE GENOMIC DNA]</scope>
</reference>
<proteinExistence type="predicted"/>